<dbReference type="EMBL" id="LLZU01000005">
    <property type="protein sequence ID" value="KRV50584.1"/>
    <property type="molecule type" value="Genomic_DNA"/>
</dbReference>
<name>A0A0T6LX56_WENVI</name>
<dbReference type="Proteomes" id="UP000050867">
    <property type="component" value="Unassembled WGS sequence"/>
</dbReference>
<evidence type="ECO:0000313" key="3">
    <source>
        <dbReference type="EMBL" id="KRV50584.1"/>
    </source>
</evidence>
<dbReference type="PANTHER" id="PTHR35585:SF1">
    <property type="entry name" value="HHE DOMAIN PROTEIN (AFU_ORTHOLOGUE AFUA_4G00730)"/>
    <property type="match status" value="1"/>
</dbReference>
<dbReference type="AlphaFoldDB" id="A0A0T6LX56"/>
<accession>A0A0T6LX56</accession>
<keyword evidence="4" id="KW-1185">Reference proteome</keyword>
<dbReference type="PANTHER" id="PTHR35585">
    <property type="entry name" value="HHE DOMAIN PROTEIN (AFU_ORTHOLOGUE AFUA_4G00730)"/>
    <property type="match status" value="1"/>
</dbReference>
<comment type="caution">
    <text evidence="3">The sequence shown here is derived from an EMBL/GenBank/DDBJ whole genome shotgun (WGS) entry which is preliminary data.</text>
</comment>
<reference evidence="3 4" key="1">
    <citation type="submission" date="2015-10" db="EMBL/GenBank/DDBJ databases">
        <title>Draft genome sequence of pyrrolomycin-producing Streptomyces vitaminophilus.</title>
        <authorList>
            <person name="Graham D.E."/>
            <person name="Mahan K.M."/>
            <person name="Klingeman D.M."/>
            <person name="Hettich R.L."/>
            <person name="Parry R.J."/>
        </authorList>
    </citation>
    <scope>NUCLEOTIDE SEQUENCE [LARGE SCALE GENOMIC DNA]</scope>
    <source>
        <strain evidence="3 4">ATCC 31673</strain>
    </source>
</reference>
<feature type="compositionally biased region" description="Low complexity" evidence="1">
    <location>
        <begin position="148"/>
        <end position="159"/>
    </location>
</feature>
<dbReference type="InterPro" id="IPR012312">
    <property type="entry name" value="Hemerythrin-like"/>
</dbReference>
<gene>
    <name evidence="3" type="ORF">AQ490_16105</name>
</gene>
<dbReference type="Gene3D" id="1.20.120.520">
    <property type="entry name" value="nmb1532 protein domain like"/>
    <property type="match status" value="1"/>
</dbReference>
<dbReference type="STRING" id="76728.AQ490_16105"/>
<evidence type="ECO:0000259" key="2">
    <source>
        <dbReference type="Pfam" id="PF01814"/>
    </source>
</evidence>
<sequence>MAQTHSDVEDVVALLKDQHQQIREQFTRVETASGQERRERFGELVRLLAVHETAEEEVVHPAARRAFDQGKQVVNHRLEEEREAKRLLRDLENMNPDEPEFMAMFRRLRDAVLAHADAEERYEFEELRAHTEPKRLAMMAKAVRAAEATAPTHPHPGAEGAAKNMAMGPFASVMDRTRDTVRKVMERRKG</sequence>
<dbReference type="RefSeq" id="WP_018381516.1">
    <property type="nucleotide sequence ID" value="NZ_LLZU01000005.1"/>
</dbReference>
<evidence type="ECO:0000313" key="4">
    <source>
        <dbReference type="Proteomes" id="UP000050867"/>
    </source>
</evidence>
<feature type="region of interest" description="Disordered" evidence="1">
    <location>
        <begin position="148"/>
        <end position="177"/>
    </location>
</feature>
<proteinExistence type="predicted"/>
<dbReference type="Pfam" id="PF01814">
    <property type="entry name" value="Hemerythrin"/>
    <property type="match status" value="1"/>
</dbReference>
<dbReference type="CDD" id="cd12108">
    <property type="entry name" value="Hr-like"/>
    <property type="match status" value="1"/>
</dbReference>
<dbReference type="eggNOG" id="COG5592">
    <property type="taxonomic scope" value="Bacteria"/>
</dbReference>
<protein>
    <submittedName>
        <fullName evidence="3">Hemerythrin</fullName>
    </submittedName>
</protein>
<evidence type="ECO:0000256" key="1">
    <source>
        <dbReference type="SAM" id="MobiDB-lite"/>
    </source>
</evidence>
<organism evidence="3 4">
    <name type="scientific">Wenjunlia vitaminophila</name>
    <name type="common">Streptomyces vitaminophilus</name>
    <dbReference type="NCBI Taxonomy" id="76728"/>
    <lineage>
        <taxon>Bacteria</taxon>
        <taxon>Bacillati</taxon>
        <taxon>Actinomycetota</taxon>
        <taxon>Actinomycetes</taxon>
        <taxon>Kitasatosporales</taxon>
        <taxon>Streptomycetaceae</taxon>
        <taxon>Wenjunlia</taxon>
    </lineage>
</organism>
<dbReference type="OrthoDB" id="3212362at2"/>
<feature type="domain" description="Hemerythrin-like" evidence="2">
    <location>
        <begin position="11"/>
        <end position="124"/>
    </location>
</feature>